<name>A0A081CT04_9HYPH</name>
<organism evidence="1 2">
    <name type="scientific">Agrobacterium rubi TR3 = NBRC 13261</name>
    <dbReference type="NCBI Taxonomy" id="1368415"/>
    <lineage>
        <taxon>Bacteria</taxon>
        <taxon>Pseudomonadati</taxon>
        <taxon>Pseudomonadota</taxon>
        <taxon>Alphaproteobacteria</taxon>
        <taxon>Hyphomicrobiales</taxon>
        <taxon>Rhizobiaceae</taxon>
        <taxon>Rhizobium/Agrobacterium group</taxon>
        <taxon>Agrobacterium</taxon>
    </lineage>
</organism>
<proteinExistence type="predicted"/>
<dbReference type="AlphaFoldDB" id="A0A081CT04"/>
<protein>
    <submittedName>
        <fullName evidence="1">Uncharacterized protein</fullName>
    </submittedName>
</protein>
<dbReference type="Proteomes" id="UP000028701">
    <property type="component" value="Unassembled WGS sequence"/>
</dbReference>
<comment type="caution">
    <text evidence="1">The sequence shown here is derived from an EMBL/GenBank/DDBJ whole genome shotgun (WGS) entry which is preliminary data.</text>
</comment>
<dbReference type="EMBL" id="BBJU01000007">
    <property type="protein sequence ID" value="GAK69800.1"/>
    <property type="molecule type" value="Genomic_DNA"/>
</dbReference>
<gene>
    <name evidence="1" type="ORF">RRU01S_07_03250</name>
</gene>
<accession>A0A081CT04</accession>
<reference evidence="1 2" key="1">
    <citation type="submission" date="2014-08" db="EMBL/GenBank/DDBJ databases">
        <title>Whole genome shotgun sequence of Rhizobium rubi NBRC 13261.</title>
        <authorList>
            <person name="Katano-Makiyama Y."/>
            <person name="Hosoyama A."/>
            <person name="Hashimoto M."/>
            <person name="Hosoyama Y."/>
            <person name="Noguchi M."/>
            <person name="Tsuchikane K."/>
            <person name="Uohara A."/>
            <person name="Ohji S."/>
            <person name="Ichikawa N."/>
            <person name="Kimura A."/>
            <person name="Yamazoe A."/>
            <person name="Fujita N."/>
        </authorList>
    </citation>
    <scope>NUCLEOTIDE SEQUENCE [LARGE SCALE GENOMIC DNA]</scope>
    <source>
        <strain evidence="1 2">NBRC 13261</strain>
    </source>
</reference>
<evidence type="ECO:0000313" key="1">
    <source>
        <dbReference type="EMBL" id="GAK69800.1"/>
    </source>
</evidence>
<sequence>MAGGFADVFDADHRGVTDKLGVWRPYAMSGRHCHQMNRRGILVKFFGMDIPYCRWDEKTREMS</sequence>
<evidence type="ECO:0000313" key="2">
    <source>
        <dbReference type="Proteomes" id="UP000028701"/>
    </source>
</evidence>